<evidence type="ECO:0000313" key="2">
    <source>
        <dbReference type="EMBL" id="KAG8197230.1"/>
    </source>
</evidence>
<keyword evidence="1" id="KW-0472">Membrane</keyword>
<name>A0AAV6VL62_9ARAC</name>
<keyword evidence="1" id="KW-1133">Transmembrane helix</keyword>
<sequence>MALVGKCCFIFNLKDSSILIGFLSTVVSLAGLMTAMLHVLRVLRLPDDPLCVWILQIIYFLGLGGVAFQAVTLLVSVLLLWGALKDVPPLLIPWLGWCPFIIILMIVNVGLALGKDSKYVAELICFVILIFIFLLYASVIITSDFQLLCRAEIQKMPMSSMGASSSEPREQRPSLDRATMREILSSSYAKLLMATEPKQQKPQPV</sequence>
<reference evidence="2 3" key="1">
    <citation type="journal article" date="2022" name="Nat. Ecol. Evol.">
        <title>A masculinizing supergene underlies an exaggerated male reproductive morph in a spider.</title>
        <authorList>
            <person name="Hendrickx F."/>
            <person name="De Corte Z."/>
            <person name="Sonet G."/>
            <person name="Van Belleghem S.M."/>
            <person name="Kostlbacher S."/>
            <person name="Vangestel C."/>
        </authorList>
    </citation>
    <scope>NUCLEOTIDE SEQUENCE [LARGE SCALE GENOMIC DNA]</scope>
    <source>
        <strain evidence="2">W744_W776</strain>
    </source>
</reference>
<dbReference type="Proteomes" id="UP000827092">
    <property type="component" value="Unassembled WGS sequence"/>
</dbReference>
<protein>
    <submittedName>
        <fullName evidence="2">Uncharacterized protein</fullName>
    </submittedName>
</protein>
<comment type="caution">
    <text evidence="2">The sequence shown here is derived from an EMBL/GenBank/DDBJ whole genome shotgun (WGS) entry which is preliminary data.</text>
</comment>
<keyword evidence="1" id="KW-0812">Transmembrane</keyword>
<evidence type="ECO:0000256" key="1">
    <source>
        <dbReference type="SAM" id="Phobius"/>
    </source>
</evidence>
<proteinExistence type="predicted"/>
<dbReference type="PANTHER" id="PTHR36694:SF11">
    <property type="entry name" value="LP21121P-RELATED"/>
    <property type="match status" value="1"/>
</dbReference>
<keyword evidence="3" id="KW-1185">Reference proteome</keyword>
<dbReference type="EMBL" id="JAFNEN010000058">
    <property type="protein sequence ID" value="KAG8197230.1"/>
    <property type="molecule type" value="Genomic_DNA"/>
</dbReference>
<dbReference type="AlphaFoldDB" id="A0AAV6VL62"/>
<feature type="transmembrane region" description="Helical" evidence="1">
    <location>
        <begin position="52"/>
        <end position="82"/>
    </location>
</feature>
<feature type="transmembrane region" description="Helical" evidence="1">
    <location>
        <begin position="94"/>
        <end position="113"/>
    </location>
</feature>
<gene>
    <name evidence="2" type="ORF">JTE90_011382</name>
</gene>
<feature type="transmembrane region" description="Helical" evidence="1">
    <location>
        <begin position="120"/>
        <end position="141"/>
    </location>
</feature>
<evidence type="ECO:0000313" key="3">
    <source>
        <dbReference type="Proteomes" id="UP000827092"/>
    </source>
</evidence>
<feature type="transmembrane region" description="Helical" evidence="1">
    <location>
        <begin position="18"/>
        <end position="40"/>
    </location>
</feature>
<dbReference type="PANTHER" id="PTHR36694">
    <property type="entry name" value="PASIFLORA 1, ISOFORM A-RELATED"/>
    <property type="match status" value="1"/>
</dbReference>
<organism evidence="2 3">
    <name type="scientific">Oedothorax gibbosus</name>
    <dbReference type="NCBI Taxonomy" id="931172"/>
    <lineage>
        <taxon>Eukaryota</taxon>
        <taxon>Metazoa</taxon>
        <taxon>Ecdysozoa</taxon>
        <taxon>Arthropoda</taxon>
        <taxon>Chelicerata</taxon>
        <taxon>Arachnida</taxon>
        <taxon>Araneae</taxon>
        <taxon>Araneomorphae</taxon>
        <taxon>Entelegynae</taxon>
        <taxon>Araneoidea</taxon>
        <taxon>Linyphiidae</taxon>
        <taxon>Erigoninae</taxon>
        <taxon>Oedothorax</taxon>
    </lineage>
</organism>
<accession>A0AAV6VL62</accession>